<keyword evidence="2" id="KW-1185">Reference proteome</keyword>
<accession>A0A061F023</accession>
<organism evidence="1 2">
    <name type="scientific">Theobroma cacao</name>
    <name type="common">Cacao</name>
    <name type="synonym">Cocoa</name>
    <dbReference type="NCBI Taxonomy" id="3641"/>
    <lineage>
        <taxon>Eukaryota</taxon>
        <taxon>Viridiplantae</taxon>
        <taxon>Streptophyta</taxon>
        <taxon>Embryophyta</taxon>
        <taxon>Tracheophyta</taxon>
        <taxon>Spermatophyta</taxon>
        <taxon>Magnoliopsida</taxon>
        <taxon>eudicotyledons</taxon>
        <taxon>Gunneridae</taxon>
        <taxon>Pentapetalae</taxon>
        <taxon>rosids</taxon>
        <taxon>malvids</taxon>
        <taxon>Malvales</taxon>
        <taxon>Malvaceae</taxon>
        <taxon>Byttnerioideae</taxon>
        <taxon>Theobroma</taxon>
    </lineage>
</organism>
<proteinExistence type="predicted"/>
<dbReference type="AlphaFoldDB" id="A0A061F023"/>
<reference evidence="1 2" key="1">
    <citation type="journal article" date="2013" name="Genome Biol.">
        <title>The genome sequence of the most widely cultivated cacao type and its use to identify candidate genes regulating pod color.</title>
        <authorList>
            <person name="Motamayor J.C."/>
            <person name="Mockaitis K."/>
            <person name="Schmutz J."/>
            <person name="Haiminen N."/>
            <person name="Iii D.L."/>
            <person name="Cornejo O."/>
            <person name="Findley S.D."/>
            <person name="Zheng P."/>
            <person name="Utro F."/>
            <person name="Royaert S."/>
            <person name="Saski C."/>
            <person name="Jenkins J."/>
            <person name="Podicheti R."/>
            <person name="Zhao M."/>
            <person name="Scheffler B.E."/>
            <person name="Stack J.C."/>
            <person name="Feltus F.A."/>
            <person name="Mustiga G.M."/>
            <person name="Amores F."/>
            <person name="Phillips W."/>
            <person name="Marelli J.P."/>
            <person name="May G.D."/>
            <person name="Shapiro H."/>
            <person name="Ma J."/>
            <person name="Bustamante C.D."/>
            <person name="Schnell R.J."/>
            <person name="Main D."/>
            <person name="Gilbert D."/>
            <person name="Parida L."/>
            <person name="Kuhn D.N."/>
        </authorList>
    </citation>
    <scope>NUCLEOTIDE SEQUENCE [LARGE SCALE GENOMIC DNA]</scope>
    <source>
        <strain evidence="2">cv. Matina 1-6</strain>
    </source>
</reference>
<dbReference type="Proteomes" id="UP000026915">
    <property type="component" value="Chromosome 5"/>
</dbReference>
<evidence type="ECO:0008006" key="3">
    <source>
        <dbReference type="Google" id="ProtNLM"/>
    </source>
</evidence>
<dbReference type="InParanoid" id="A0A061F023"/>
<sequence>MGGGCTYKDMGGLGMVELGLKNRAILNKWLWRFEMSRKNLVLGMGTSGYGIELRCAIFGWETEQWSKFFMVIKDQVLEREFDDKLICKGKSWDEDMIFELVKVRIAWWTKAKWLNLNILVKDLMRFLNQGENHSFSAIARRQVACSRPNDGWIKFNIDSASRGNPRESSIGGILRDSRGTILDIFSKQGGKREPGPVAIGDVLTDDEEAIKIMFTKPMGVNEVNMTKVLAI</sequence>
<dbReference type="HOGENOM" id="CLU_1201663_0_0_1"/>
<evidence type="ECO:0000313" key="1">
    <source>
        <dbReference type="EMBL" id="EOY10037.1"/>
    </source>
</evidence>
<gene>
    <name evidence="1" type="ORF">TCM_025420</name>
</gene>
<dbReference type="Gramene" id="EOY10037">
    <property type="protein sequence ID" value="EOY10037"/>
    <property type="gene ID" value="TCM_025420"/>
</dbReference>
<name>A0A061F023_THECC</name>
<protein>
    <recommendedName>
        <fullName evidence="3">RNase H type-1 domain-containing protein</fullName>
    </recommendedName>
</protein>
<evidence type="ECO:0000313" key="2">
    <source>
        <dbReference type="Proteomes" id="UP000026915"/>
    </source>
</evidence>
<dbReference type="EMBL" id="CM001883">
    <property type="protein sequence ID" value="EOY10037.1"/>
    <property type="molecule type" value="Genomic_DNA"/>
</dbReference>